<evidence type="ECO:0000256" key="1">
    <source>
        <dbReference type="ARBA" id="ARBA00004141"/>
    </source>
</evidence>
<evidence type="ECO:0000259" key="9">
    <source>
        <dbReference type="PROSITE" id="PS50221"/>
    </source>
</evidence>
<dbReference type="SMART" id="SM00303">
    <property type="entry name" value="GPS"/>
    <property type="match status" value="1"/>
</dbReference>
<evidence type="ECO:0000256" key="2">
    <source>
        <dbReference type="ARBA" id="ARBA00007343"/>
    </source>
</evidence>
<dbReference type="Pfam" id="PF00002">
    <property type="entry name" value="7tm_2"/>
    <property type="match status" value="1"/>
</dbReference>
<dbReference type="FunFam" id="1.20.1070.10:FF:000058">
    <property type="entry name" value="Adhesion G protein-coupled receptor F5"/>
    <property type="match status" value="1"/>
</dbReference>
<keyword evidence="5 8" id="KW-0472">Membrane</keyword>
<name>A0A8C6DEE3_MOSMO</name>
<dbReference type="PRINTS" id="PR00249">
    <property type="entry name" value="GPCRSECRETIN"/>
</dbReference>
<dbReference type="Ensembl" id="ENSMMST00000014369.1">
    <property type="protein sequence ID" value="ENSMMSP00000013005.1"/>
    <property type="gene ID" value="ENSMMSG00000009916.1"/>
</dbReference>
<evidence type="ECO:0000313" key="11">
    <source>
        <dbReference type="Ensembl" id="ENSMMSP00000013005.1"/>
    </source>
</evidence>
<evidence type="ECO:0000256" key="3">
    <source>
        <dbReference type="ARBA" id="ARBA00022692"/>
    </source>
</evidence>
<keyword evidence="3 8" id="KW-0812">Transmembrane</keyword>
<dbReference type="FunFam" id="2.60.220.50:FF:000015">
    <property type="entry name" value="Adhesion G protein-coupled receptor F4"/>
    <property type="match status" value="1"/>
</dbReference>
<evidence type="ECO:0000256" key="6">
    <source>
        <dbReference type="ARBA" id="ARBA00023157"/>
    </source>
</evidence>
<dbReference type="GO" id="GO:0016020">
    <property type="term" value="C:membrane"/>
    <property type="evidence" value="ECO:0007669"/>
    <property type="project" value="UniProtKB-SubCell"/>
</dbReference>
<dbReference type="Pfam" id="PF01825">
    <property type="entry name" value="GPS"/>
    <property type="match status" value="1"/>
</dbReference>
<gene>
    <name evidence="11" type="primary">ADGRF4</name>
</gene>
<dbReference type="PANTHER" id="PTHR45813">
    <property type="entry name" value="IG-LIKE DOMAIN-CONTAINING PROTEIN"/>
    <property type="match status" value="1"/>
</dbReference>
<dbReference type="InterPro" id="IPR000203">
    <property type="entry name" value="GPS"/>
</dbReference>
<comment type="similarity">
    <text evidence="2">Belongs to the G-protein coupled receptor 2 family. Adhesion G-protein coupled receptor (ADGR) subfamily.</text>
</comment>
<dbReference type="AlphaFoldDB" id="A0A8C6DEE3"/>
<reference evidence="11" key="2">
    <citation type="submission" date="2025-09" db="UniProtKB">
        <authorList>
            <consortium name="Ensembl"/>
        </authorList>
    </citation>
    <scope>IDENTIFICATION</scope>
</reference>
<keyword evidence="12" id="KW-1185">Reference proteome</keyword>
<feature type="transmembrane region" description="Helical" evidence="8">
    <location>
        <begin position="458"/>
        <end position="479"/>
    </location>
</feature>
<dbReference type="Proteomes" id="UP000694544">
    <property type="component" value="Unplaced"/>
</dbReference>
<evidence type="ECO:0000256" key="8">
    <source>
        <dbReference type="SAM" id="Phobius"/>
    </source>
</evidence>
<evidence type="ECO:0000256" key="5">
    <source>
        <dbReference type="ARBA" id="ARBA00023136"/>
    </source>
</evidence>
<feature type="transmembrane region" description="Helical" evidence="8">
    <location>
        <begin position="544"/>
        <end position="567"/>
    </location>
</feature>
<protein>
    <submittedName>
        <fullName evidence="11">Adhesion G protein-coupled receptor F4</fullName>
    </submittedName>
</protein>
<feature type="transmembrane region" description="Helical" evidence="8">
    <location>
        <begin position="499"/>
        <end position="523"/>
    </location>
</feature>
<keyword evidence="4 8" id="KW-1133">Transmembrane helix</keyword>
<feature type="transmembrane region" description="Helical" evidence="8">
    <location>
        <begin position="573"/>
        <end position="596"/>
    </location>
</feature>
<dbReference type="InterPro" id="IPR046338">
    <property type="entry name" value="GAIN_dom_sf"/>
</dbReference>
<dbReference type="GO" id="GO:0007189">
    <property type="term" value="P:adenylate cyclase-activating G protein-coupled receptor signaling pathway"/>
    <property type="evidence" value="ECO:0007669"/>
    <property type="project" value="TreeGrafter"/>
</dbReference>
<proteinExistence type="inferred from homology"/>
<sequence length="751" mass="84094">MVGHPEGEPSADPLLGCGISWMPMEINFKVPKENPRLEEFKDSNSASRLSVAAPSITLHILDYQAPEPIRSVAQGIQKNCPLDYACIINAVKSSEATSGNIAFIVELLKNISTDLSANVTREKMKSYSKVANHILDPAVIPNWAFIPDKNVSSDLLQSVNWFARQLHIRNEPEHIVDEFFIQTKGFPINNNTSERSLSFSMNLNNTVEGILGIIEIPRQELWKLPPNASQAVGIAFPTLGAVLKEAHLENAHLPRVVNGLVLSVILPEKLEEILFTFEKINKSQNARAQCVGWHSRKRKWDENVCETTLDTKNRVKCRCNYTNVMMSFSILMSPISVDNRVLDYITCIGLSVSILSLILCLIIEATVWSRVVLTDISYMRHVCIVNIAVSLLTANVWFILGSNFNKKAQDYNWCVAVTFFSHFFYLCLFFWMLFKALLIIYGLLVVFRRMMKSRMMAIGFAVGYGCPLVIAATTVAITVPGRGYVRRGACWLNWDDTKALLAFAIPALVIVAVNLVVVLVVAVNTQRPSIGSSKSQDVAIILRISKNVAILTPLLGLTWGFGIATLIEGTSLIFHIIFALLNAFQGLFILLFGTIMDHKIRDALRMRMSSLKGQSRAVEVSLSLSVSILEGQCSRWSYAETDTIAQYWGFVSKQNHEGIALFIHFFNQQIWSVLLELRVTGTYPSRKVSREFPDGPGVGTPCFHTRGWGLITGWETKILQALQHGEKRKKQSFHTGCISTKCIWTIERETM</sequence>
<dbReference type="PANTHER" id="PTHR45813:SF1">
    <property type="entry name" value="ADHESION G PROTEIN-COUPLED RECEPTOR F4"/>
    <property type="match status" value="1"/>
</dbReference>
<comment type="subcellular location">
    <subcellularLocation>
        <location evidence="1">Membrane</location>
        <topology evidence="1">Multi-pass membrane protein</topology>
    </subcellularLocation>
</comment>
<dbReference type="Gene3D" id="2.60.220.50">
    <property type="match status" value="1"/>
</dbReference>
<dbReference type="GeneTree" id="ENSGT00940000161797"/>
<evidence type="ECO:0000256" key="4">
    <source>
        <dbReference type="ARBA" id="ARBA00022989"/>
    </source>
</evidence>
<feature type="transmembrane region" description="Helical" evidence="8">
    <location>
        <begin position="341"/>
        <end position="363"/>
    </location>
</feature>
<evidence type="ECO:0000259" key="10">
    <source>
        <dbReference type="PROSITE" id="PS50261"/>
    </source>
</evidence>
<evidence type="ECO:0000256" key="7">
    <source>
        <dbReference type="ARBA" id="ARBA00023180"/>
    </source>
</evidence>
<dbReference type="InterPro" id="IPR051587">
    <property type="entry name" value="Adhesion_GPCR"/>
</dbReference>
<keyword evidence="7" id="KW-0325">Glycoprotein</keyword>
<dbReference type="GO" id="GO:0004930">
    <property type="term" value="F:G protein-coupled receptor activity"/>
    <property type="evidence" value="ECO:0007669"/>
    <property type="project" value="InterPro"/>
</dbReference>
<dbReference type="PROSITE" id="PS50261">
    <property type="entry name" value="G_PROTEIN_RECEP_F2_4"/>
    <property type="match status" value="1"/>
</dbReference>
<accession>A0A8C6DEE3</accession>
<dbReference type="Gene3D" id="1.20.1070.10">
    <property type="entry name" value="Rhodopsin 7-helix transmembrane proteins"/>
    <property type="match status" value="1"/>
</dbReference>
<keyword evidence="6" id="KW-1015">Disulfide bond</keyword>
<feature type="domain" description="GAIN-B" evidence="9">
    <location>
        <begin position="187"/>
        <end position="338"/>
    </location>
</feature>
<feature type="domain" description="G-protein coupled receptors family 2 profile 2" evidence="10">
    <location>
        <begin position="342"/>
        <end position="597"/>
    </location>
</feature>
<feature type="transmembrane region" description="Helical" evidence="8">
    <location>
        <begin position="422"/>
        <end position="446"/>
    </location>
</feature>
<organism evidence="11 12">
    <name type="scientific">Moschus moschiferus</name>
    <name type="common">Siberian musk deer</name>
    <name type="synonym">Moschus sibiricus</name>
    <dbReference type="NCBI Taxonomy" id="68415"/>
    <lineage>
        <taxon>Eukaryota</taxon>
        <taxon>Metazoa</taxon>
        <taxon>Chordata</taxon>
        <taxon>Craniata</taxon>
        <taxon>Vertebrata</taxon>
        <taxon>Euteleostomi</taxon>
        <taxon>Mammalia</taxon>
        <taxon>Eutheria</taxon>
        <taxon>Laurasiatheria</taxon>
        <taxon>Artiodactyla</taxon>
        <taxon>Ruminantia</taxon>
        <taxon>Pecora</taxon>
        <taxon>Moschidae</taxon>
        <taxon>Moschus</taxon>
    </lineage>
</organism>
<feature type="transmembrane region" description="Helical" evidence="8">
    <location>
        <begin position="383"/>
        <end position="402"/>
    </location>
</feature>
<dbReference type="GO" id="GO:0007166">
    <property type="term" value="P:cell surface receptor signaling pathway"/>
    <property type="evidence" value="ECO:0007669"/>
    <property type="project" value="InterPro"/>
</dbReference>
<dbReference type="InterPro" id="IPR017981">
    <property type="entry name" value="GPCR_2-like_7TM"/>
</dbReference>
<dbReference type="InterPro" id="IPR000832">
    <property type="entry name" value="GPCR_2_secretin-like"/>
</dbReference>
<dbReference type="PROSITE" id="PS50221">
    <property type="entry name" value="GAIN_B"/>
    <property type="match status" value="1"/>
</dbReference>
<dbReference type="InterPro" id="IPR057244">
    <property type="entry name" value="GAIN_B"/>
</dbReference>
<evidence type="ECO:0000313" key="12">
    <source>
        <dbReference type="Proteomes" id="UP000694544"/>
    </source>
</evidence>
<reference evidence="11" key="1">
    <citation type="submission" date="2025-08" db="UniProtKB">
        <authorList>
            <consortium name="Ensembl"/>
        </authorList>
    </citation>
    <scope>IDENTIFICATION</scope>
</reference>